<evidence type="ECO:0000256" key="8">
    <source>
        <dbReference type="ARBA" id="ARBA00023133"/>
    </source>
</evidence>
<evidence type="ECO:0000256" key="1">
    <source>
        <dbReference type="ARBA" id="ARBA00004141"/>
    </source>
</evidence>
<organism evidence="13 14">
    <name type="scientific">Spirosoma telluris</name>
    <dbReference type="NCBI Taxonomy" id="2183553"/>
    <lineage>
        <taxon>Bacteria</taxon>
        <taxon>Pseudomonadati</taxon>
        <taxon>Bacteroidota</taxon>
        <taxon>Cytophagia</taxon>
        <taxon>Cytophagales</taxon>
        <taxon>Cytophagaceae</taxon>
        <taxon>Spirosoma</taxon>
    </lineage>
</organism>
<evidence type="ECO:0000256" key="5">
    <source>
        <dbReference type="ARBA" id="ARBA00022989"/>
    </source>
</evidence>
<feature type="transmembrane region" description="Helical" evidence="12">
    <location>
        <begin position="95"/>
        <end position="114"/>
    </location>
</feature>
<reference evidence="13 14" key="1">
    <citation type="submission" date="2018-06" db="EMBL/GenBank/DDBJ databases">
        <title>Spirosoma sp. HMF3257 Genome sequencing and assembly.</title>
        <authorList>
            <person name="Kang H."/>
            <person name="Cha I."/>
            <person name="Kim H."/>
            <person name="Kang J."/>
            <person name="Joh K."/>
        </authorList>
    </citation>
    <scope>NUCLEOTIDE SEQUENCE [LARGE SCALE GENOMIC DNA]</scope>
    <source>
        <strain evidence="13 14">HMF3257</strain>
    </source>
</reference>
<keyword evidence="14" id="KW-1185">Reference proteome</keyword>
<keyword evidence="3 12" id="KW-0812">Transmembrane</keyword>
<evidence type="ECO:0000313" key="13">
    <source>
        <dbReference type="EMBL" id="RAI76609.1"/>
    </source>
</evidence>
<dbReference type="GO" id="GO:0016020">
    <property type="term" value="C:membrane"/>
    <property type="evidence" value="ECO:0007669"/>
    <property type="project" value="UniProtKB-SubCell"/>
</dbReference>
<dbReference type="Proteomes" id="UP000249016">
    <property type="component" value="Unassembled WGS sequence"/>
</dbReference>
<keyword evidence="5 12" id="KW-1133">Transmembrane helix</keyword>
<feature type="transmembrane region" description="Helical" evidence="12">
    <location>
        <begin position="18"/>
        <end position="36"/>
    </location>
</feature>
<feature type="transmembrane region" description="Helical" evidence="12">
    <location>
        <begin position="269"/>
        <end position="292"/>
    </location>
</feature>
<evidence type="ECO:0000256" key="4">
    <source>
        <dbReference type="ARBA" id="ARBA00022723"/>
    </source>
</evidence>
<keyword evidence="8" id="KW-0350">Heme biosynthesis</keyword>
<evidence type="ECO:0000256" key="3">
    <source>
        <dbReference type="ARBA" id="ARBA00022692"/>
    </source>
</evidence>
<keyword evidence="10" id="KW-1015">Disulfide bond</keyword>
<dbReference type="RefSeq" id="WP_111346433.1">
    <property type="nucleotide sequence ID" value="NZ_QLII01000001.1"/>
</dbReference>
<proteinExistence type="predicted"/>
<sequence length="337" mass="37599">MINSISLTNRKEQRFRSLAFLTVILIYLVILAGGIVRSTGSGMGCPDWPKCFGRWVPPTEISQLPANYQEIYGAKLKGEVTFNAVKTWIEYANRLLGVLSGFFVLATLIASLTYLRKDNTIVWGSIAALLLIGANGWLGSRVVATELAHYMITIHMFLAIAVAFALLFILVRSNAARLTVERLGITSQRWLLVVALSLTLGQIILGTQVRDSLDEVVKQLGYAQRDNWISNLNWQFYIHRSFSLVLLVFHLVVIYQLRKLTTVGWLANLTKALISVVVIEIGTGVLMAYFGVPAIAQPIHLLLALVMVGLQFSIWLLLTPAMLVSNHRYKESRLVEV</sequence>
<comment type="subcellular location">
    <subcellularLocation>
        <location evidence="1">Membrane</location>
        <topology evidence="1">Multi-pass membrane protein</topology>
    </subcellularLocation>
</comment>
<dbReference type="GO" id="GO:0016491">
    <property type="term" value="F:oxidoreductase activity"/>
    <property type="evidence" value="ECO:0007669"/>
    <property type="project" value="UniProtKB-KW"/>
</dbReference>
<keyword evidence="7" id="KW-0408">Iron</keyword>
<evidence type="ECO:0000256" key="12">
    <source>
        <dbReference type="SAM" id="Phobius"/>
    </source>
</evidence>
<evidence type="ECO:0000256" key="9">
    <source>
        <dbReference type="ARBA" id="ARBA00023136"/>
    </source>
</evidence>
<dbReference type="AlphaFoldDB" id="A0A327NQA6"/>
<keyword evidence="2" id="KW-1003">Cell membrane</keyword>
<dbReference type="PANTHER" id="PTHR35457:SF1">
    <property type="entry name" value="HEME A SYNTHASE"/>
    <property type="match status" value="1"/>
</dbReference>
<dbReference type="GO" id="GO:0046872">
    <property type="term" value="F:metal ion binding"/>
    <property type="evidence" value="ECO:0007669"/>
    <property type="project" value="UniProtKB-KW"/>
</dbReference>
<evidence type="ECO:0000256" key="7">
    <source>
        <dbReference type="ARBA" id="ARBA00023004"/>
    </source>
</evidence>
<comment type="caution">
    <text evidence="13">The sequence shown here is derived from an EMBL/GenBank/DDBJ whole genome shotgun (WGS) entry which is preliminary data.</text>
</comment>
<evidence type="ECO:0000313" key="14">
    <source>
        <dbReference type="Proteomes" id="UP000249016"/>
    </source>
</evidence>
<evidence type="ECO:0000256" key="10">
    <source>
        <dbReference type="ARBA" id="ARBA00023157"/>
    </source>
</evidence>
<protein>
    <submittedName>
        <fullName evidence="13">Heme A synthase</fullName>
    </submittedName>
</protein>
<gene>
    <name evidence="13" type="ORF">HMF3257_25045</name>
</gene>
<dbReference type="PANTHER" id="PTHR35457">
    <property type="entry name" value="HEME A SYNTHASE"/>
    <property type="match status" value="1"/>
</dbReference>
<name>A0A327NQA6_9BACT</name>
<keyword evidence="9 12" id="KW-0472">Membrane</keyword>
<dbReference type="Pfam" id="PF02628">
    <property type="entry name" value="COX15-CtaA"/>
    <property type="match status" value="1"/>
</dbReference>
<dbReference type="InterPro" id="IPR003780">
    <property type="entry name" value="COX15/CtaA_fam"/>
</dbReference>
<dbReference type="EMBL" id="QLII01000001">
    <property type="protein sequence ID" value="RAI76609.1"/>
    <property type="molecule type" value="Genomic_DNA"/>
</dbReference>
<evidence type="ECO:0000256" key="2">
    <source>
        <dbReference type="ARBA" id="ARBA00022475"/>
    </source>
</evidence>
<feature type="transmembrane region" description="Helical" evidence="12">
    <location>
        <begin position="298"/>
        <end position="324"/>
    </location>
</feature>
<dbReference type="InterPro" id="IPR050450">
    <property type="entry name" value="COX15/CtaA_HemeA_synthase"/>
</dbReference>
<feature type="transmembrane region" description="Helical" evidence="12">
    <location>
        <begin position="237"/>
        <end position="257"/>
    </location>
</feature>
<feature type="transmembrane region" description="Helical" evidence="12">
    <location>
        <begin position="121"/>
        <end position="138"/>
    </location>
</feature>
<evidence type="ECO:0000256" key="11">
    <source>
        <dbReference type="ARBA" id="ARBA00023444"/>
    </source>
</evidence>
<dbReference type="GO" id="GO:0006784">
    <property type="term" value="P:heme A biosynthetic process"/>
    <property type="evidence" value="ECO:0007669"/>
    <property type="project" value="InterPro"/>
</dbReference>
<dbReference type="OrthoDB" id="1447144at2"/>
<keyword evidence="6" id="KW-0560">Oxidoreductase</keyword>
<keyword evidence="4" id="KW-0479">Metal-binding</keyword>
<accession>A0A327NQA6</accession>
<evidence type="ECO:0000256" key="6">
    <source>
        <dbReference type="ARBA" id="ARBA00023002"/>
    </source>
</evidence>
<feature type="transmembrane region" description="Helical" evidence="12">
    <location>
        <begin position="190"/>
        <end position="209"/>
    </location>
</feature>
<comment type="pathway">
    <text evidence="11">Porphyrin-containing compound metabolism.</text>
</comment>
<feature type="transmembrane region" description="Helical" evidence="12">
    <location>
        <begin position="150"/>
        <end position="170"/>
    </location>
</feature>